<proteinExistence type="predicted"/>
<name>A0ABU0KPH7_9ACTN</name>
<dbReference type="Proteomes" id="UP001236795">
    <property type="component" value="Unassembled WGS sequence"/>
</dbReference>
<gene>
    <name evidence="1" type="ORF">QO019_006244</name>
</gene>
<evidence type="ECO:0008006" key="3">
    <source>
        <dbReference type="Google" id="ProtNLM"/>
    </source>
</evidence>
<keyword evidence="2" id="KW-1185">Reference proteome</keyword>
<dbReference type="EMBL" id="JAUSWC010000032">
    <property type="protein sequence ID" value="MDQ0491347.1"/>
    <property type="molecule type" value="Genomic_DNA"/>
</dbReference>
<sequence length="160" mass="17221">MDLSWLTCVARHLVHHIAAGQGFEEAVVENHQHVPPYPTSPPSTPGLIRPWWNRREAMLGSVAAIAVASFFLGSVSGGNGNAEPADSLDRLPPAEKGKSDAYWIIQNHTDGGDVSITDTPPGTACELAVKGVGFIRFYTEGETQEYVTACEQEFTTLVGQ</sequence>
<organism evidence="1 2">
    <name type="scientific">Streptomyces thermodiastaticus</name>
    <dbReference type="NCBI Taxonomy" id="44061"/>
    <lineage>
        <taxon>Bacteria</taxon>
        <taxon>Bacillati</taxon>
        <taxon>Actinomycetota</taxon>
        <taxon>Actinomycetes</taxon>
        <taxon>Kitasatosporales</taxon>
        <taxon>Streptomycetaceae</taxon>
        <taxon>Streptomyces</taxon>
    </lineage>
</organism>
<comment type="caution">
    <text evidence="1">The sequence shown here is derived from an EMBL/GenBank/DDBJ whole genome shotgun (WGS) entry which is preliminary data.</text>
</comment>
<evidence type="ECO:0000313" key="2">
    <source>
        <dbReference type="Proteomes" id="UP001236795"/>
    </source>
</evidence>
<evidence type="ECO:0000313" key="1">
    <source>
        <dbReference type="EMBL" id="MDQ0491347.1"/>
    </source>
</evidence>
<protein>
    <recommendedName>
        <fullName evidence="3">Serine/threonine protein kinase</fullName>
    </recommendedName>
</protein>
<accession>A0ABU0KPH7</accession>
<reference evidence="1 2" key="1">
    <citation type="submission" date="2023-07" db="EMBL/GenBank/DDBJ databases">
        <title>Genomic Encyclopedia of Type Strains, Phase IV (KMG-IV): sequencing the most valuable type-strain genomes for metagenomic binning, comparative biology and taxonomic classification.</title>
        <authorList>
            <person name="Goeker M."/>
        </authorList>
    </citation>
    <scope>NUCLEOTIDE SEQUENCE [LARGE SCALE GENOMIC DNA]</scope>
    <source>
        <strain evidence="1 2">DSM 40573</strain>
    </source>
</reference>